<dbReference type="GO" id="GO:0003677">
    <property type="term" value="F:DNA binding"/>
    <property type="evidence" value="ECO:0007669"/>
    <property type="project" value="UniProtKB-KW"/>
</dbReference>
<dbReference type="AlphaFoldDB" id="A0A8H1QK94"/>
<evidence type="ECO:0000256" key="1">
    <source>
        <dbReference type="ARBA" id="ARBA00023015"/>
    </source>
</evidence>
<dbReference type="SMART" id="SM00866">
    <property type="entry name" value="UTRA"/>
    <property type="match status" value="1"/>
</dbReference>
<sequence>MAGYAEIADHFRQQIKRGDLAPGDRLPTLREVMETWSVSIATASRAYKALRAEGLTHASSGAGTVVARPGSPTIAARVQAHAATGRALDPDETSQIIEIGVVGADETVAARMDVEPGTPVHVRRRVVSRGGVPVHLSSSYYSADVIEAVPELTEPVSTGGSRELAAERLGSPQARVLEEVTSRLATDPEKTALGLSGESVIVTQIVRTVHLADGRIVEVAVRIVGGSTVLRWSTAL</sequence>
<dbReference type="Gene3D" id="1.10.10.10">
    <property type="entry name" value="Winged helix-like DNA-binding domain superfamily/Winged helix DNA-binding domain"/>
    <property type="match status" value="1"/>
</dbReference>
<dbReference type="InterPro" id="IPR036390">
    <property type="entry name" value="WH_DNA-bd_sf"/>
</dbReference>
<evidence type="ECO:0000256" key="3">
    <source>
        <dbReference type="ARBA" id="ARBA00023163"/>
    </source>
</evidence>
<dbReference type="SUPFAM" id="SSF64288">
    <property type="entry name" value="Chorismate lyase-like"/>
    <property type="match status" value="1"/>
</dbReference>
<name>A0A8H1QK94_9ACTN</name>
<dbReference type="Proteomes" id="UP000298111">
    <property type="component" value="Unassembled WGS sequence"/>
</dbReference>
<dbReference type="EMBL" id="RCIY01000108">
    <property type="protein sequence ID" value="TGG76134.1"/>
    <property type="molecule type" value="Genomic_DNA"/>
</dbReference>
<dbReference type="CDD" id="cd07377">
    <property type="entry name" value="WHTH_GntR"/>
    <property type="match status" value="1"/>
</dbReference>
<evidence type="ECO:0000259" key="4">
    <source>
        <dbReference type="PROSITE" id="PS50949"/>
    </source>
</evidence>
<dbReference type="InterPro" id="IPR000524">
    <property type="entry name" value="Tscrpt_reg_HTH_GntR"/>
</dbReference>
<dbReference type="PANTHER" id="PTHR44846">
    <property type="entry name" value="MANNOSYL-D-GLYCERATE TRANSPORT/METABOLISM SYSTEM REPRESSOR MNGR-RELATED"/>
    <property type="match status" value="1"/>
</dbReference>
<proteinExistence type="predicted"/>
<keyword evidence="3" id="KW-0804">Transcription</keyword>
<dbReference type="InterPro" id="IPR011663">
    <property type="entry name" value="UTRA"/>
</dbReference>
<dbReference type="InterPro" id="IPR036388">
    <property type="entry name" value="WH-like_DNA-bd_sf"/>
</dbReference>
<comment type="caution">
    <text evidence="5">The sequence shown here is derived from an EMBL/GenBank/DDBJ whole genome shotgun (WGS) entry which is preliminary data.</text>
</comment>
<dbReference type="RefSeq" id="WP_135567727.1">
    <property type="nucleotide sequence ID" value="NZ_RCIY01000108.1"/>
</dbReference>
<dbReference type="Pfam" id="PF07702">
    <property type="entry name" value="UTRA"/>
    <property type="match status" value="1"/>
</dbReference>
<dbReference type="SMART" id="SM00345">
    <property type="entry name" value="HTH_GNTR"/>
    <property type="match status" value="1"/>
</dbReference>
<organism evidence="5 6">
    <name type="scientific">Streptomyces albus</name>
    <dbReference type="NCBI Taxonomy" id="1888"/>
    <lineage>
        <taxon>Bacteria</taxon>
        <taxon>Bacillati</taxon>
        <taxon>Actinomycetota</taxon>
        <taxon>Actinomycetes</taxon>
        <taxon>Kitasatosporales</taxon>
        <taxon>Streptomycetaceae</taxon>
        <taxon>Streptomyces</taxon>
    </lineage>
</organism>
<dbReference type="PANTHER" id="PTHR44846:SF17">
    <property type="entry name" value="GNTR-FAMILY TRANSCRIPTIONAL REGULATOR"/>
    <property type="match status" value="1"/>
</dbReference>
<dbReference type="GO" id="GO:0045892">
    <property type="term" value="P:negative regulation of DNA-templated transcription"/>
    <property type="evidence" value="ECO:0007669"/>
    <property type="project" value="TreeGrafter"/>
</dbReference>
<evidence type="ECO:0000313" key="5">
    <source>
        <dbReference type="EMBL" id="TGG76134.1"/>
    </source>
</evidence>
<feature type="domain" description="HTH gntR-type" evidence="4">
    <location>
        <begin position="1"/>
        <end position="69"/>
    </location>
</feature>
<dbReference type="Pfam" id="PF00392">
    <property type="entry name" value="GntR"/>
    <property type="match status" value="1"/>
</dbReference>
<evidence type="ECO:0000256" key="2">
    <source>
        <dbReference type="ARBA" id="ARBA00023125"/>
    </source>
</evidence>
<gene>
    <name evidence="5" type="ORF">D8771_30920</name>
</gene>
<evidence type="ECO:0000313" key="6">
    <source>
        <dbReference type="Proteomes" id="UP000298111"/>
    </source>
</evidence>
<reference evidence="5 6" key="1">
    <citation type="submission" date="2018-10" db="EMBL/GenBank/DDBJ databases">
        <title>Isolation of pseudouridimycin from Streptomyces albus DSM 40763.</title>
        <authorList>
            <person name="Rosenqvist P."/>
            <person name="Metsae-Ketelae M."/>
            <person name="Virta P."/>
        </authorList>
    </citation>
    <scope>NUCLEOTIDE SEQUENCE [LARGE SCALE GENOMIC DNA]</scope>
    <source>
        <strain evidence="5 6">DSM 40763</strain>
    </source>
</reference>
<dbReference type="InterPro" id="IPR028978">
    <property type="entry name" value="Chorismate_lyase_/UTRA_dom_sf"/>
</dbReference>
<protein>
    <submittedName>
        <fullName evidence="5">GntR family transcriptional regulator</fullName>
    </submittedName>
</protein>
<dbReference type="GO" id="GO:0003700">
    <property type="term" value="F:DNA-binding transcription factor activity"/>
    <property type="evidence" value="ECO:0007669"/>
    <property type="project" value="InterPro"/>
</dbReference>
<accession>A0A8H1QK94</accession>
<keyword evidence="1" id="KW-0805">Transcription regulation</keyword>
<dbReference type="PROSITE" id="PS50949">
    <property type="entry name" value="HTH_GNTR"/>
    <property type="match status" value="1"/>
</dbReference>
<dbReference type="SUPFAM" id="SSF46785">
    <property type="entry name" value="Winged helix' DNA-binding domain"/>
    <property type="match status" value="1"/>
</dbReference>
<dbReference type="InterPro" id="IPR050679">
    <property type="entry name" value="Bact_HTH_transcr_reg"/>
</dbReference>
<dbReference type="Gene3D" id="3.40.1410.10">
    <property type="entry name" value="Chorismate lyase-like"/>
    <property type="match status" value="1"/>
</dbReference>
<keyword evidence="2" id="KW-0238">DNA-binding</keyword>